<evidence type="ECO:0000256" key="7">
    <source>
        <dbReference type="ARBA" id="ARBA00022827"/>
    </source>
</evidence>
<feature type="transmembrane region" description="Helical" evidence="13">
    <location>
        <begin position="32"/>
        <end position="52"/>
    </location>
</feature>
<keyword evidence="11" id="KW-0411">Iron-sulfur</keyword>
<dbReference type="Proteomes" id="UP000314251">
    <property type="component" value="Unassembled WGS sequence"/>
</dbReference>
<evidence type="ECO:0000313" key="16">
    <source>
        <dbReference type="Proteomes" id="UP000314251"/>
    </source>
</evidence>
<keyword evidence="12 13" id="KW-0472">Membrane</keyword>
<proteinExistence type="predicted"/>
<gene>
    <name evidence="15" type="ORF">FH607_021705</name>
</gene>
<dbReference type="InterPro" id="IPR017938">
    <property type="entry name" value="Riboflavin_synthase-like_b-brl"/>
</dbReference>
<dbReference type="PANTHER" id="PTHR47354">
    <property type="entry name" value="NADH OXIDOREDUCTASE HCR"/>
    <property type="match status" value="1"/>
</dbReference>
<dbReference type="PANTHER" id="PTHR47354:SF8">
    <property type="entry name" value="1,2-PHENYLACETYL-COA EPOXIDASE, SUBUNIT E"/>
    <property type="match status" value="1"/>
</dbReference>
<evidence type="ECO:0000256" key="10">
    <source>
        <dbReference type="ARBA" id="ARBA00023004"/>
    </source>
</evidence>
<evidence type="ECO:0000256" key="2">
    <source>
        <dbReference type="ARBA" id="ARBA00004141"/>
    </source>
</evidence>
<evidence type="ECO:0000256" key="13">
    <source>
        <dbReference type="SAM" id="Phobius"/>
    </source>
</evidence>
<dbReference type="RefSeq" id="WP_139671162.1">
    <property type="nucleotide sequence ID" value="NZ_VDLY02000015.1"/>
</dbReference>
<evidence type="ECO:0000256" key="12">
    <source>
        <dbReference type="ARBA" id="ARBA00023136"/>
    </source>
</evidence>
<evidence type="ECO:0000256" key="8">
    <source>
        <dbReference type="ARBA" id="ARBA00022989"/>
    </source>
</evidence>
<feature type="transmembrane region" description="Helical" evidence="13">
    <location>
        <begin position="113"/>
        <end position="132"/>
    </location>
</feature>
<comment type="subcellular location">
    <subcellularLocation>
        <location evidence="2">Membrane</location>
        <topology evidence="2">Multi-pass membrane protein</topology>
    </subcellularLocation>
</comment>
<keyword evidence="3" id="KW-0285">Flavoprotein</keyword>
<dbReference type="InterPro" id="IPR013130">
    <property type="entry name" value="Fe3_Rdtase_TM_dom"/>
</dbReference>
<name>A0A5N6A2J1_9ACTN</name>
<keyword evidence="9" id="KW-0560">Oxidoreductase</keyword>
<dbReference type="GO" id="GO:0016020">
    <property type="term" value="C:membrane"/>
    <property type="evidence" value="ECO:0007669"/>
    <property type="project" value="UniProtKB-SubCell"/>
</dbReference>
<keyword evidence="4 13" id="KW-0812">Transmembrane</keyword>
<keyword evidence="10" id="KW-0408">Iron</keyword>
<dbReference type="InterPro" id="IPR039261">
    <property type="entry name" value="FNR_nucleotide-bd"/>
</dbReference>
<keyword evidence="8 13" id="KW-1133">Transmembrane helix</keyword>
<dbReference type="InterPro" id="IPR017927">
    <property type="entry name" value="FAD-bd_FR_type"/>
</dbReference>
<reference evidence="15" key="1">
    <citation type="submission" date="2019-10" db="EMBL/GenBank/DDBJ databases">
        <title>Nonomuraea sp. nov., isolated from Phyllanthus amarus.</title>
        <authorList>
            <person name="Klykleung N."/>
            <person name="Tanasupawat S."/>
        </authorList>
    </citation>
    <scope>NUCLEOTIDE SEQUENCE [LARGE SCALE GENOMIC DNA]</scope>
    <source>
        <strain evidence="15">3MP-10</strain>
    </source>
</reference>
<keyword evidence="6" id="KW-0479">Metal-binding</keyword>
<evidence type="ECO:0000313" key="15">
    <source>
        <dbReference type="EMBL" id="KAB8162116.1"/>
    </source>
</evidence>
<dbReference type="AlphaFoldDB" id="A0A5N6A2J1"/>
<organism evidence="15 16">
    <name type="scientific">Streptomyces mimosae</name>
    <dbReference type="NCBI Taxonomy" id="2586635"/>
    <lineage>
        <taxon>Bacteria</taxon>
        <taxon>Bacillati</taxon>
        <taxon>Actinomycetota</taxon>
        <taxon>Actinomycetes</taxon>
        <taxon>Kitasatosporales</taxon>
        <taxon>Streptomycetaceae</taxon>
        <taxon>Streptomyces</taxon>
    </lineage>
</organism>
<evidence type="ECO:0000256" key="11">
    <source>
        <dbReference type="ARBA" id="ARBA00023014"/>
    </source>
</evidence>
<evidence type="ECO:0000256" key="3">
    <source>
        <dbReference type="ARBA" id="ARBA00022630"/>
    </source>
</evidence>
<evidence type="ECO:0000256" key="6">
    <source>
        <dbReference type="ARBA" id="ARBA00022723"/>
    </source>
</evidence>
<evidence type="ECO:0000256" key="5">
    <source>
        <dbReference type="ARBA" id="ARBA00022714"/>
    </source>
</evidence>
<feature type="transmembrane region" description="Helical" evidence="13">
    <location>
        <begin position="64"/>
        <end position="83"/>
    </location>
</feature>
<evidence type="ECO:0000256" key="1">
    <source>
        <dbReference type="ARBA" id="ARBA00001974"/>
    </source>
</evidence>
<dbReference type="EMBL" id="VDLY02000015">
    <property type="protein sequence ID" value="KAB8162116.1"/>
    <property type="molecule type" value="Genomic_DNA"/>
</dbReference>
<keyword evidence="7" id="KW-0274">FAD</keyword>
<feature type="transmembrane region" description="Helical" evidence="13">
    <location>
        <begin position="170"/>
        <end position="189"/>
    </location>
</feature>
<dbReference type="PROSITE" id="PS51384">
    <property type="entry name" value="FAD_FR"/>
    <property type="match status" value="1"/>
</dbReference>
<feature type="domain" description="FAD-binding FR-type" evidence="14">
    <location>
        <begin position="191"/>
        <end position="290"/>
    </location>
</feature>
<protein>
    <recommendedName>
        <fullName evidence="14">FAD-binding FR-type domain-containing protein</fullName>
    </recommendedName>
</protein>
<evidence type="ECO:0000256" key="9">
    <source>
        <dbReference type="ARBA" id="ARBA00023002"/>
    </source>
</evidence>
<dbReference type="Gene3D" id="3.40.50.80">
    <property type="entry name" value="Nucleotide-binding domain of ferredoxin-NADP reductase (FNR) module"/>
    <property type="match status" value="2"/>
</dbReference>
<keyword evidence="5" id="KW-0001">2Fe-2S</keyword>
<dbReference type="Gene3D" id="2.40.30.10">
    <property type="entry name" value="Translation factors"/>
    <property type="match status" value="1"/>
</dbReference>
<dbReference type="OrthoDB" id="9801223at2"/>
<comment type="caution">
    <text evidence="15">The sequence shown here is derived from an EMBL/GenBank/DDBJ whole genome shotgun (WGS) entry which is preliminary data.</text>
</comment>
<dbReference type="SUPFAM" id="SSF52343">
    <property type="entry name" value="Ferredoxin reductase-like, C-terminal NADP-linked domain"/>
    <property type="match status" value="1"/>
</dbReference>
<dbReference type="GO" id="GO:0046872">
    <property type="term" value="F:metal ion binding"/>
    <property type="evidence" value="ECO:0007669"/>
    <property type="project" value="UniProtKB-KW"/>
</dbReference>
<dbReference type="Pfam" id="PF01794">
    <property type="entry name" value="Ferric_reduct"/>
    <property type="match status" value="1"/>
</dbReference>
<comment type="cofactor">
    <cofactor evidence="1">
        <name>FAD</name>
        <dbReference type="ChEBI" id="CHEBI:57692"/>
    </cofactor>
</comment>
<dbReference type="GO" id="GO:0051537">
    <property type="term" value="F:2 iron, 2 sulfur cluster binding"/>
    <property type="evidence" value="ECO:0007669"/>
    <property type="project" value="UniProtKB-KW"/>
</dbReference>
<dbReference type="SUPFAM" id="SSF63380">
    <property type="entry name" value="Riboflavin synthase domain-like"/>
    <property type="match status" value="1"/>
</dbReference>
<sequence length="394" mass="43357">MRWLAALMALSVVPFLPLLGRADSVGDAANLVGLGGALALWWQVVLGTRALTGRLTADRLAVVNLHRWLGGCGAFLVLLHPLLETIAARRDLAYLWLVDFTWVESGYTSLGRIALLLFLALWLTSTLLRALVRHRAWRLVHYVSYPLVGLVLLHAWGVGSYLIETPWLRAYWLLLAGLLALLVGWRLAVPLWTGRYRLVAAERLSPTVVQYTLAPLGRPRRPRRPAPGQFCYLRLNALGRAHPFSVTRVGDDATLSFAVKDAGPFTARLSALRPGAVLRLDGPYGTFTRQARDADRPAVLVAGGIGVTPFVELVRRHAGPHMSLHHVVSTREEAVFADELRHHLGPRYRTGPPQPGPRARYFVCGSPGFVATTTGRLRARGVAGGQLHTEEFDC</sequence>
<dbReference type="GO" id="GO:0016491">
    <property type="term" value="F:oxidoreductase activity"/>
    <property type="evidence" value="ECO:0007669"/>
    <property type="project" value="UniProtKB-KW"/>
</dbReference>
<dbReference type="GO" id="GO:0050660">
    <property type="term" value="F:flavin adenine dinucleotide binding"/>
    <property type="evidence" value="ECO:0007669"/>
    <property type="project" value="TreeGrafter"/>
</dbReference>
<evidence type="ECO:0000256" key="4">
    <source>
        <dbReference type="ARBA" id="ARBA00022692"/>
    </source>
</evidence>
<dbReference type="InterPro" id="IPR050415">
    <property type="entry name" value="MRET"/>
</dbReference>
<feature type="transmembrane region" description="Helical" evidence="13">
    <location>
        <begin position="139"/>
        <end position="158"/>
    </location>
</feature>
<evidence type="ECO:0000259" key="14">
    <source>
        <dbReference type="PROSITE" id="PS51384"/>
    </source>
</evidence>
<accession>A0A5N6A2J1</accession>
<keyword evidence="16" id="KW-1185">Reference proteome</keyword>